<reference evidence="2" key="1">
    <citation type="submission" date="2014-11" db="EMBL/GenBank/DDBJ databases">
        <authorList>
            <person name="Amaro Gonzalez C."/>
        </authorList>
    </citation>
    <scope>NUCLEOTIDE SEQUENCE</scope>
</reference>
<keyword evidence="1" id="KW-0472">Membrane</keyword>
<evidence type="ECO:0000256" key="1">
    <source>
        <dbReference type="SAM" id="Phobius"/>
    </source>
</evidence>
<proteinExistence type="predicted"/>
<feature type="transmembrane region" description="Helical" evidence="1">
    <location>
        <begin position="20"/>
        <end position="38"/>
    </location>
</feature>
<name>A0A0E9W2M7_ANGAN</name>
<keyword evidence="1" id="KW-0812">Transmembrane</keyword>
<reference evidence="2" key="2">
    <citation type="journal article" date="2015" name="Fish Shellfish Immunol.">
        <title>Early steps in the European eel (Anguilla anguilla)-Vibrio vulnificus interaction in the gills: Role of the RtxA13 toxin.</title>
        <authorList>
            <person name="Callol A."/>
            <person name="Pajuelo D."/>
            <person name="Ebbesson L."/>
            <person name="Teles M."/>
            <person name="MacKenzie S."/>
            <person name="Amaro C."/>
        </authorList>
    </citation>
    <scope>NUCLEOTIDE SEQUENCE</scope>
</reference>
<accession>A0A0E9W2M7</accession>
<protein>
    <submittedName>
        <fullName evidence="2">Uncharacterized protein</fullName>
    </submittedName>
</protein>
<sequence length="44" mass="5129">MCSIFIIHAYSIKSICFHDIRSYFMLVWSLEFVTLLMLPSSTPS</sequence>
<keyword evidence="1" id="KW-1133">Transmembrane helix</keyword>
<dbReference type="AlphaFoldDB" id="A0A0E9W2M7"/>
<organism evidence="2">
    <name type="scientific">Anguilla anguilla</name>
    <name type="common">European freshwater eel</name>
    <name type="synonym">Muraena anguilla</name>
    <dbReference type="NCBI Taxonomy" id="7936"/>
    <lineage>
        <taxon>Eukaryota</taxon>
        <taxon>Metazoa</taxon>
        <taxon>Chordata</taxon>
        <taxon>Craniata</taxon>
        <taxon>Vertebrata</taxon>
        <taxon>Euteleostomi</taxon>
        <taxon>Actinopterygii</taxon>
        <taxon>Neopterygii</taxon>
        <taxon>Teleostei</taxon>
        <taxon>Anguilliformes</taxon>
        <taxon>Anguillidae</taxon>
        <taxon>Anguilla</taxon>
    </lineage>
</organism>
<dbReference type="EMBL" id="GBXM01023960">
    <property type="protein sequence ID" value="JAH84617.1"/>
    <property type="molecule type" value="Transcribed_RNA"/>
</dbReference>
<evidence type="ECO:0000313" key="2">
    <source>
        <dbReference type="EMBL" id="JAH84617.1"/>
    </source>
</evidence>